<feature type="compositionally biased region" description="Low complexity" evidence="1">
    <location>
        <begin position="457"/>
        <end position="486"/>
    </location>
</feature>
<dbReference type="InterPro" id="IPR037524">
    <property type="entry name" value="PA14/GLEYA"/>
</dbReference>
<keyword evidence="2" id="KW-0472">Membrane</keyword>
<comment type="caution">
    <text evidence="4">The sequence shown here is derived from an EMBL/GenBank/DDBJ whole genome shotgun (WGS) entry which is preliminary data.</text>
</comment>
<reference evidence="4" key="1">
    <citation type="journal article" date="2020" name="BMC Genomics">
        <title>Correction to: Identification and distribution of gene clusters required for synthesis of sphingolipid metabolism inhibitors in diverse species of the filamentous fungus Fusarium.</title>
        <authorList>
            <person name="Kim H.S."/>
            <person name="Lohmar J.M."/>
            <person name="Busman M."/>
            <person name="Brown D.W."/>
            <person name="Naumann T.A."/>
            <person name="Divon H.H."/>
            <person name="Lysoe E."/>
            <person name="Uhlig S."/>
            <person name="Proctor R.H."/>
        </authorList>
    </citation>
    <scope>NUCLEOTIDE SEQUENCE</scope>
    <source>
        <strain evidence="4">NRRL 22465</strain>
    </source>
</reference>
<sequence length="1439" mass="153202">MRPRLTVPFSVSTANTLYLLIDFLIPEIDCPDGEKLIQLQPVRLVDGSRTSDITLTSTFIIAANATYTTTTVFGDGDPTTYTIPPQGTPPVGTVIVRLPFDSLTTINSTVTFLGAPITRTLTPDKPGDPTTVVVEEANISYTTISRTADVTAPVTRTLQPSNPGETGTVIIEVPQPYATVTRIGSVTAPVTSTQPPRGPGQTGNVFIDVPSDPIPYATVTRTGTVTAPVTSTQPPRGPGQTGTVFIDVPSGFIPYETVTRTGTVTALVTSTQLPRGPGQTGTVFIDVPTPYTTVSRIGTGTAPRNFTQPPGGPGQTGTVVVELPPTAILYTTVSRTGTVTTPVTRTQRPSGPGQTGTVFIELPPSNTRFVTTTRYGTIIVDLPRPFLTTTRLGDIATTLTRPPANPGETGTVLIITPLVFRTTTRTGTVTAPRTTTEMPSNPDETGKVIVEVPPDNTPYTTITSTGTGSTTRTVTQTPSGPGQTGTVIVEVPPNSPFITVTDIWTGSTTRTVTMPPSGPRQTSTVRIDVPVFFTTVTNTWTGSTTRTLTESPSGPGQTGTVRIDVPVFFTTVTNTGTESTARTFTQTPSGPGQTGTIVIEVPPDATPYVTTTSTGTGSVTRTMTQTPTGPGQTGTVLIEVPPNAIRFVTTTSTGTGSTTRTITQTPSGPGETGTIIIEIPPNATPYITTTITGTGSTTRTTTETPSGPGQTGTVIIDLPQPFVTTTRISDITAPLTSTILPTIPGSTGTVEVVLPPNLVTITRTGTQTAATTTTAPLGTDGTRTVIVILPRPTTAIIATTVTGPVAGTTTVPPAADCGSSCTQTVVVTSVPLPPGACATISPSCEAQGAGLVNVDLYVNPYNSQVNGYRALNAGRPPTYYQTLQPFQRRVVNTLSFPRYARPTSGGVNIGNGIIRFPSARTTYAGVTFKPNNFTLVYNGYFRAETSGSHRFCIFADDVDYFYFGSNAFDCNTRASPRANATPFIRASYYPPIPCSNVDLVAGLYYPIRSVYGQYGLPAELSVRVTPPGALLYYEPYTAGLATVSANGISQSEFLNALNNSVSGFIFILTGELQPSISCVVNGFIGQLSVQAADFSIFAIAVVTLLTVTRLTYMPNASRAMKLAICLPVWILPLITSLIPTAMSQMVPVGGNWCWISASRPDLRYSLTHGWRFLVIFSTIAIYVYIWAYLRRHLTSNGGKNRQSSYSLRTASKTGSTFSHRSNKAGFRAIQNDDVEMHANGPTGSNIDSTHSVAMGRLPHKQQSNRFDPAVKVEAAVLPRVIEDSHDHGRHRRRSGSSPFSISSKDMELSAAERAHLGASRRPASNDDERTTQSNTLQTNASEFPIRRQTHEVELEIKRMMLLNAYPFMYVLLWTPGLVNRLMEASGNTPTQTVSAALQAPTQFVGLANALTYGFNHHLRDRLKGIYLIPLVQSIREKLS</sequence>
<dbReference type="PANTHER" id="PTHR33793">
    <property type="entry name" value="ALPHA-AGGLUTININ"/>
    <property type="match status" value="1"/>
</dbReference>
<proteinExistence type="predicted"/>
<feature type="compositionally biased region" description="Basic and acidic residues" evidence="1">
    <location>
        <begin position="1304"/>
        <end position="1315"/>
    </location>
</feature>
<feature type="transmembrane region" description="Helical" evidence="2">
    <location>
        <begin position="1094"/>
        <end position="1112"/>
    </location>
</feature>
<dbReference type="InterPro" id="IPR008440">
    <property type="entry name" value="Agglutinin-like_ALS_rpt"/>
</dbReference>
<reference evidence="4" key="2">
    <citation type="submission" date="2020-05" db="EMBL/GenBank/DDBJ databases">
        <authorList>
            <person name="Kim H.-S."/>
            <person name="Proctor R.H."/>
            <person name="Brown D.W."/>
        </authorList>
    </citation>
    <scope>NUCLEOTIDE SEQUENCE</scope>
    <source>
        <strain evidence="4">NRRL 22465</strain>
    </source>
</reference>
<feature type="region of interest" description="Disordered" evidence="1">
    <location>
        <begin position="691"/>
        <end position="713"/>
    </location>
</feature>
<dbReference type="PROSITE" id="PS51820">
    <property type="entry name" value="PA14"/>
    <property type="match status" value="1"/>
</dbReference>
<dbReference type="EMBL" id="JABEYC010000129">
    <property type="protein sequence ID" value="KAF4982291.1"/>
    <property type="molecule type" value="Genomic_DNA"/>
</dbReference>
<feature type="domain" description="PA14" evidence="3">
    <location>
        <begin position="881"/>
        <end position="1040"/>
    </location>
</feature>
<dbReference type="Gene3D" id="1.20.1070.10">
    <property type="entry name" value="Rhodopsin 7-helix transmembrane proteins"/>
    <property type="match status" value="1"/>
</dbReference>
<feature type="region of interest" description="Disordered" evidence="1">
    <location>
        <begin position="1196"/>
        <end position="1222"/>
    </location>
</feature>
<dbReference type="Gene3D" id="2.60.120.1560">
    <property type="match status" value="1"/>
</dbReference>
<organism evidence="4 5">
    <name type="scientific">Fusarium zealandicum</name>
    <dbReference type="NCBI Taxonomy" id="1053134"/>
    <lineage>
        <taxon>Eukaryota</taxon>
        <taxon>Fungi</taxon>
        <taxon>Dikarya</taxon>
        <taxon>Ascomycota</taxon>
        <taxon>Pezizomycotina</taxon>
        <taxon>Sordariomycetes</taxon>
        <taxon>Hypocreomycetidae</taxon>
        <taxon>Hypocreales</taxon>
        <taxon>Nectriaceae</taxon>
        <taxon>Fusarium</taxon>
        <taxon>Fusarium staphyleae species complex</taxon>
    </lineage>
</organism>
<dbReference type="SUPFAM" id="SSF81321">
    <property type="entry name" value="Family A G protein-coupled receptor-like"/>
    <property type="match status" value="1"/>
</dbReference>
<feature type="region of interest" description="Disordered" evidence="1">
    <location>
        <begin position="609"/>
        <end position="635"/>
    </location>
</feature>
<evidence type="ECO:0000259" key="3">
    <source>
        <dbReference type="PROSITE" id="PS51820"/>
    </source>
</evidence>
<accession>A0A8H4URK3</accession>
<keyword evidence="2" id="KW-0812">Transmembrane</keyword>
<dbReference type="Pfam" id="PF10528">
    <property type="entry name" value="GLEYA"/>
    <property type="match status" value="1"/>
</dbReference>
<feature type="region of interest" description="Disordered" evidence="1">
    <location>
        <begin position="649"/>
        <end position="672"/>
    </location>
</feature>
<keyword evidence="2" id="KW-1133">Transmembrane helix</keyword>
<dbReference type="InterPro" id="IPR023041">
    <property type="entry name" value="Glucose_rcpt_Git3-like_N"/>
</dbReference>
<feature type="transmembrane region" description="Helical" evidence="2">
    <location>
        <begin position="1124"/>
        <end position="1142"/>
    </location>
</feature>
<dbReference type="Pfam" id="PF11710">
    <property type="entry name" value="Git3"/>
    <property type="match status" value="1"/>
</dbReference>
<keyword evidence="5" id="KW-1185">Reference proteome</keyword>
<dbReference type="InterPro" id="IPR018871">
    <property type="entry name" value="GLEYA_adhesin_domain"/>
</dbReference>
<evidence type="ECO:0000256" key="2">
    <source>
        <dbReference type="SAM" id="Phobius"/>
    </source>
</evidence>
<dbReference type="Proteomes" id="UP000635477">
    <property type="component" value="Unassembled WGS sequence"/>
</dbReference>
<name>A0A8H4URK3_9HYPO</name>
<dbReference type="OrthoDB" id="100006at2759"/>
<dbReference type="Pfam" id="PF05792">
    <property type="entry name" value="Candida_ALS"/>
    <property type="match status" value="17"/>
</dbReference>
<dbReference type="GO" id="GO:0007155">
    <property type="term" value="P:cell adhesion"/>
    <property type="evidence" value="ECO:0007669"/>
    <property type="project" value="InterPro"/>
</dbReference>
<feature type="compositionally biased region" description="Low complexity" evidence="1">
    <location>
        <begin position="691"/>
        <end position="708"/>
    </location>
</feature>
<feature type="transmembrane region" description="Helical" evidence="2">
    <location>
        <begin position="1169"/>
        <end position="1189"/>
    </location>
</feature>
<protein>
    <recommendedName>
        <fullName evidence="3">PA14 domain-containing protein</fullName>
    </recommendedName>
</protein>
<feature type="compositionally biased region" description="Polar residues" evidence="1">
    <location>
        <begin position="1196"/>
        <end position="1219"/>
    </location>
</feature>
<evidence type="ECO:0000313" key="5">
    <source>
        <dbReference type="Proteomes" id="UP000635477"/>
    </source>
</evidence>
<evidence type="ECO:0000313" key="4">
    <source>
        <dbReference type="EMBL" id="KAF4982291.1"/>
    </source>
</evidence>
<dbReference type="PANTHER" id="PTHR33793:SF2">
    <property type="entry name" value="AGGLUTININ-LIKE PROTEIN 6"/>
    <property type="match status" value="1"/>
</dbReference>
<feature type="region of interest" description="Disordered" evidence="1">
    <location>
        <begin position="1281"/>
        <end position="1344"/>
    </location>
</feature>
<evidence type="ECO:0000256" key="1">
    <source>
        <dbReference type="SAM" id="MobiDB-lite"/>
    </source>
</evidence>
<feature type="compositionally biased region" description="Polar residues" evidence="1">
    <location>
        <begin position="1331"/>
        <end position="1341"/>
    </location>
</feature>
<gene>
    <name evidence="4" type="ORF">FZEAL_2077</name>
</gene>
<dbReference type="InterPro" id="IPR033504">
    <property type="entry name" value="ALS"/>
</dbReference>
<feature type="region of interest" description="Disordered" evidence="1">
    <location>
        <begin position="431"/>
        <end position="486"/>
    </location>
</feature>